<dbReference type="Proteomes" id="UP001140949">
    <property type="component" value="Unassembled WGS sequence"/>
</dbReference>
<gene>
    <name evidence="1" type="ORF">M6B38_198225</name>
    <name evidence="2" type="ORF">M6B38_258145</name>
</gene>
<comment type="caution">
    <text evidence="1">The sequence shown here is derived from an EMBL/GenBank/DDBJ whole genome shotgun (WGS) entry which is preliminary data.</text>
</comment>
<reference evidence="1" key="1">
    <citation type="journal article" date="2023" name="GigaByte">
        <title>Genome assembly of the bearded iris, Iris pallida Lam.</title>
        <authorList>
            <person name="Bruccoleri R.E."/>
            <person name="Oakeley E.J."/>
            <person name="Faust A.M.E."/>
            <person name="Altorfer M."/>
            <person name="Dessus-Babus S."/>
            <person name="Burckhardt D."/>
            <person name="Oertli M."/>
            <person name="Naumann U."/>
            <person name="Petersen F."/>
            <person name="Wong J."/>
        </authorList>
    </citation>
    <scope>NUCLEOTIDE SEQUENCE</scope>
    <source>
        <strain evidence="1">GSM-AAB239-AS_SAM_17_03QT</strain>
    </source>
</reference>
<accession>A0AAX6EBX7</accession>
<keyword evidence="3" id="KW-1185">Reference proteome</keyword>
<sequence length="64" mass="7236">MTKSGDLAVQQSYEIEPHRLANNKAYRFKVGGLILLFTPSCLSQNLSLYAKLTYRRHGRGPIGR</sequence>
<reference evidence="1" key="2">
    <citation type="submission" date="2023-04" db="EMBL/GenBank/DDBJ databases">
        <authorList>
            <person name="Bruccoleri R.E."/>
            <person name="Oakeley E.J."/>
            <person name="Faust A.-M."/>
            <person name="Dessus-Babus S."/>
            <person name="Altorfer M."/>
            <person name="Burckhardt D."/>
            <person name="Oertli M."/>
            <person name="Naumann U."/>
            <person name="Petersen F."/>
            <person name="Wong J."/>
        </authorList>
    </citation>
    <scope>NUCLEOTIDE SEQUENCE</scope>
    <source>
        <strain evidence="1">GSM-AAB239-AS_SAM_17_03QT</strain>
        <tissue evidence="1">Leaf</tissue>
    </source>
</reference>
<proteinExistence type="predicted"/>
<dbReference type="EMBL" id="JANAVB010038018">
    <property type="protein sequence ID" value="KAJ6801505.1"/>
    <property type="molecule type" value="Genomic_DNA"/>
</dbReference>
<dbReference type="AlphaFoldDB" id="A0AAX6EBX7"/>
<evidence type="ECO:0000313" key="2">
    <source>
        <dbReference type="EMBL" id="KAJ6851796.1"/>
    </source>
</evidence>
<evidence type="ECO:0000313" key="3">
    <source>
        <dbReference type="Proteomes" id="UP001140949"/>
    </source>
</evidence>
<organism evidence="1 3">
    <name type="scientific">Iris pallida</name>
    <name type="common">Sweet iris</name>
    <dbReference type="NCBI Taxonomy" id="29817"/>
    <lineage>
        <taxon>Eukaryota</taxon>
        <taxon>Viridiplantae</taxon>
        <taxon>Streptophyta</taxon>
        <taxon>Embryophyta</taxon>
        <taxon>Tracheophyta</taxon>
        <taxon>Spermatophyta</taxon>
        <taxon>Magnoliopsida</taxon>
        <taxon>Liliopsida</taxon>
        <taxon>Asparagales</taxon>
        <taxon>Iridaceae</taxon>
        <taxon>Iridoideae</taxon>
        <taxon>Irideae</taxon>
        <taxon>Iris</taxon>
    </lineage>
</organism>
<name>A0AAX6EBX7_IRIPA</name>
<evidence type="ECO:0000313" key="1">
    <source>
        <dbReference type="EMBL" id="KAJ6801505.1"/>
    </source>
</evidence>
<protein>
    <submittedName>
        <fullName evidence="1">Uncharacterized protein</fullName>
    </submittedName>
</protein>
<dbReference type="EMBL" id="JANAVB010002156">
    <property type="protein sequence ID" value="KAJ6851796.1"/>
    <property type="molecule type" value="Genomic_DNA"/>
</dbReference>